<keyword evidence="2" id="KW-0540">Nuclease</keyword>
<accession>A0A8K0SCQ5</accession>
<organism evidence="2 3">
    <name type="scientific">Stachybotrys elegans</name>
    <dbReference type="NCBI Taxonomy" id="80388"/>
    <lineage>
        <taxon>Eukaryota</taxon>
        <taxon>Fungi</taxon>
        <taxon>Dikarya</taxon>
        <taxon>Ascomycota</taxon>
        <taxon>Pezizomycotina</taxon>
        <taxon>Sordariomycetes</taxon>
        <taxon>Hypocreomycetidae</taxon>
        <taxon>Hypocreales</taxon>
        <taxon>Stachybotryaceae</taxon>
        <taxon>Stachybotrys</taxon>
    </lineage>
</organism>
<dbReference type="InterPro" id="IPR036397">
    <property type="entry name" value="RNaseH_sf"/>
</dbReference>
<dbReference type="PANTHER" id="PTHR43040">
    <property type="entry name" value="RIBONUCLEASE D"/>
    <property type="match status" value="1"/>
</dbReference>
<reference evidence="2" key="1">
    <citation type="journal article" date="2021" name="Nat. Commun.">
        <title>Genetic determinants of endophytism in the Arabidopsis root mycobiome.</title>
        <authorList>
            <person name="Mesny F."/>
            <person name="Miyauchi S."/>
            <person name="Thiergart T."/>
            <person name="Pickel B."/>
            <person name="Atanasova L."/>
            <person name="Karlsson M."/>
            <person name="Huettel B."/>
            <person name="Barry K.W."/>
            <person name="Haridas S."/>
            <person name="Chen C."/>
            <person name="Bauer D."/>
            <person name="Andreopoulos W."/>
            <person name="Pangilinan J."/>
            <person name="LaButti K."/>
            <person name="Riley R."/>
            <person name="Lipzen A."/>
            <person name="Clum A."/>
            <person name="Drula E."/>
            <person name="Henrissat B."/>
            <person name="Kohler A."/>
            <person name="Grigoriev I.V."/>
            <person name="Martin F.M."/>
            <person name="Hacquard S."/>
        </authorList>
    </citation>
    <scope>NUCLEOTIDE SEQUENCE</scope>
    <source>
        <strain evidence="2">MPI-CAGE-CH-0235</strain>
    </source>
</reference>
<dbReference type="Pfam" id="PF01612">
    <property type="entry name" value="DNA_pol_A_exo1"/>
    <property type="match status" value="1"/>
</dbReference>
<evidence type="ECO:0000313" key="3">
    <source>
        <dbReference type="Proteomes" id="UP000813444"/>
    </source>
</evidence>
<sequence length="275" mass="31006">MSRDAHAEKHDTEVLVNLAKSRDAISVADSPSLRLVDTTAALSEMVGLFKGLPTEPPSLYVDLEGVNLSRHGHVSILQIHVLPCRRTYLVDIHLLHDKAFSTPADNGYTLKQILESGSIPKVFFDVRNDSDALYSHFGICLAGIHDLQLMELATRNFSRRHINGLSKCIERDAPLSQEERIAWMLVKEKGQRLFAPEKGGTYEVFNERPLHKDVILYCAQDVQILPRLHTYYGRKLTAAWKSKVLEASQNRVELSQTATFNGKGRHMALAPYGWY</sequence>
<dbReference type="Gene3D" id="3.30.420.10">
    <property type="entry name" value="Ribonuclease H-like superfamily/Ribonuclease H"/>
    <property type="match status" value="1"/>
</dbReference>
<comment type="caution">
    <text evidence="2">The sequence shown here is derived from an EMBL/GenBank/DDBJ whole genome shotgun (WGS) entry which is preliminary data.</text>
</comment>
<dbReference type="GO" id="GO:0006139">
    <property type="term" value="P:nucleobase-containing compound metabolic process"/>
    <property type="evidence" value="ECO:0007669"/>
    <property type="project" value="InterPro"/>
</dbReference>
<dbReference type="Proteomes" id="UP000813444">
    <property type="component" value="Unassembled WGS sequence"/>
</dbReference>
<proteinExistence type="predicted"/>
<dbReference type="PANTHER" id="PTHR43040:SF1">
    <property type="entry name" value="RIBONUCLEASE D"/>
    <property type="match status" value="1"/>
</dbReference>
<dbReference type="InterPro" id="IPR002562">
    <property type="entry name" value="3'-5'_exonuclease_dom"/>
</dbReference>
<dbReference type="InterPro" id="IPR012337">
    <property type="entry name" value="RNaseH-like_sf"/>
</dbReference>
<feature type="domain" description="3'-5' exonuclease" evidence="1">
    <location>
        <begin position="35"/>
        <end position="231"/>
    </location>
</feature>
<protein>
    <submittedName>
        <fullName evidence="2">Exonuclease</fullName>
    </submittedName>
</protein>
<dbReference type="GO" id="GO:0008408">
    <property type="term" value="F:3'-5' exonuclease activity"/>
    <property type="evidence" value="ECO:0007669"/>
    <property type="project" value="InterPro"/>
</dbReference>
<dbReference type="AlphaFoldDB" id="A0A8K0SCQ5"/>
<evidence type="ECO:0000313" key="2">
    <source>
        <dbReference type="EMBL" id="KAH7302868.1"/>
    </source>
</evidence>
<dbReference type="GO" id="GO:0003676">
    <property type="term" value="F:nucleic acid binding"/>
    <property type="evidence" value="ECO:0007669"/>
    <property type="project" value="InterPro"/>
</dbReference>
<keyword evidence="2" id="KW-0269">Exonuclease</keyword>
<gene>
    <name evidence="2" type="ORF">B0I35DRAFT_455439</name>
</gene>
<keyword evidence="2" id="KW-0378">Hydrolase</keyword>
<dbReference type="SUPFAM" id="SSF53098">
    <property type="entry name" value="Ribonuclease H-like"/>
    <property type="match status" value="1"/>
</dbReference>
<evidence type="ECO:0000259" key="1">
    <source>
        <dbReference type="Pfam" id="PF01612"/>
    </source>
</evidence>
<keyword evidence="3" id="KW-1185">Reference proteome</keyword>
<dbReference type="EMBL" id="JAGPNK010000050">
    <property type="protein sequence ID" value="KAH7302868.1"/>
    <property type="molecule type" value="Genomic_DNA"/>
</dbReference>
<dbReference type="OrthoDB" id="26838at2759"/>
<name>A0A8K0SCQ5_9HYPO</name>